<feature type="active site" description="Nucleophile" evidence="6">
    <location>
        <position position="430"/>
    </location>
</feature>
<comment type="similarity">
    <text evidence="6">Belongs to the class I-like SAM-binding methyltransferase superfamily. RNA M5U methyltransferase family.</text>
</comment>
<name>A0ABQ9F3L9_TEGGR</name>
<dbReference type="EC" id="2.1.1.35" evidence="4"/>
<evidence type="ECO:0000313" key="9">
    <source>
        <dbReference type="Proteomes" id="UP001217089"/>
    </source>
</evidence>
<gene>
    <name evidence="8" type="ORF">KUTeg_009367</name>
</gene>
<dbReference type="SUPFAM" id="SSF54928">
    <property type="entry name" value="RNA-binding domain, RBD"/>
    <property type="match status" value="1"/>
</dbReference>
<evidence type="ECO:0000256" key="6">
    <source>
        <dbReference type="PROSITE-ProRule" id="PRU01024"/>
    </source>
</evidence>
<comment type="catalytic activity">
    <reaction evidence="5">
        <text>uridine(54) in tRNA + S-adenosyl-L-methionine = 5-methyluridine(54) in tRNA + S-adenosyl-L-homocysteine + H(+)</text>
        <dbReference type="Rhea" id="RHEA:42712"/>
        <dbReference type="Rhea" id="RHEA-COMP:10167"/>
        <dbReference type="Rhea" id="RHEA-COMP:10193"/>
        <dbReference type="ChEBI" id="CHEBI:15378"/>
        <dbReference type="ChEBI" id="CHEBI:57856"/>
        <dbReference type="ChEBI" id="CHEBI:59789"/>
        <dbReference type="ChEBI" id="CHEBI:65315"/>
        <dbReference type="ChEBI" id="CHEBI:74447"/>
        <dbReference type="EC" id="2.1.1.35"/>
    </reaction>
    <physiologicalReaction direction="left-to-right" evidence="5">
        <dbReference type="Rhea" id="RHEA:42713"/>
    </physiologicalReaction>
</comment>
<evidence type="ECO:0000256" key="2">
    <source>
        <dbReference type="ARBA" id="ARBA00022679"/>
    </source>
</evidence>
<dbReference type="InterPro" id="IPR010280">
    <property type="entry name" value="U5_MeTrfase_fam"/>
</dbReference>
<dbReference type="InterPro" id="IPR045850">
    <property type="entry name" value="TRM2_met"/>
</dbReference>
<feature type="region of interest" description="Disordered" evidence="7">
    <location>
        <begin position="85"/>
        <end position="105"/>
    </location>
</feature>
<evidence type="ECO:0000313" key="8">
    <source>
        <dbReference type="EMBL" id="KAJ8311994.1"/>
    </source>
</evidence>
<feature type="binding site" evidence="6">
    <location>
        <position position="351"/>
    </location>
    <ligand>
        <name>S-adenosyl-L-methionine</name>
        <dbReference type="ChEBI" id="CHEBI:59789"/>
    </ligand>
</feature>
<proteinExistence type="inferred from homology"/>
<dbReference type="InterPro" id="IPR029063">
    <property type="entry name" value="SAM-dependent_MTases_sf"/>
</dbReference>
<keyword evidence="9" id="KW-1185">Reference proteome</keyword>
<evidence type="ECO:0000256" key="3">
    <source>
        <dbReference type="ARBA" id="ARBA00022691"/>
    </source>
</evidence>
<comment type="caution">
    <text evidence="6">Lacks conserved residue(s) required for the propagation of feature annotation.</text>
</comment>
<comment type="caution">
    <text evidence="8">The sequence shown here is derived from an EMBL/GenBank/DDBJ whole genome shotgun (WGS) entry which is preliminary data.</text>
</comment>
<protein>
    <recommendedName>
        <fullName evidence="4">tRNA (uracil(54)-C(5))-methyltransferase</fullName>
        <ecNumber evidence="4">2.1.1.35</ecNumber>
    </recommendedName>
</protein>
<dbReference type="InterPro" id="IPR035979">
    <property type="entry name" value="RBD_domain_sf"/>
</dbReference>
<dbReference type="Proteomes" id="UP001217089">
    <property type="component" value="Unassembled WGS sequence"/>
</dbReference>
<dbReference type="InterPro" id="IPR012677">
    <property type="entry name" value="Nucleotide-bd_a/b_plait_sf"/>
</dbReference>
<feature type="binding site" evidence="6">
    <location>
        <position position="301"/>
    </location>
    <ligand>
        <name>S-adenosyl-L-methionine</name>
        <dbReference type="ChEBI" id="CHEBI:59789"/>
    </ligand>
</feature>
<evidence type="ECO:0000256" key="1">
    <source>
        <dbReference type="ARBA" id="ARBA00022603"/>
    </source>
</evidence>
<dbReference type="CDD" id="cd02440">
    <property type="entry name" value="AdoMet_MTases"/>
    <property type="match status" value="1"/>
</dbReference>
<organism evidence="8 9">
    <name type="scientific">Tegillarca granosa</name>
    <name type="common">Malaysian cockle</name>
    <name type="synonym">Anadara granosa</name>
    <dbReference type="NCBI Taxonomy" id="220873"/>
    <lineage>
        <taxon>Eukaryota</taxon>
        <taxon>Metazoa</taxon>
        <taxon>Spiralia</taxon>
        <taxon>Lophotrochozoa</taxon>
        <taxon>Mollusca</taxon>
        <taxon>Bivalvia</taxon>
        <taxon>Autobranchia</taxon>
        <taxon>Pteriomorphia</taxon>
        <taxon>Arcoida</taxon>
        <taxon>Arcoidea</taxon>
        <taxon>Arcidae</taxon>
        <taxon>Tegillarca</taxon>
    </lineage>
</organism>
<dbReference type="Gene3D" id="3.30.70.330">
    <property type="match status" value="1"/>
</dbReference>
<feature type="region of interest" description="Disordered" evidence="7">
    <location>
        <begin position="1"/>
        <end position="21"/>
    </location>
</feature>
<evidence type="ECO:0000256" key="4">
    <source>
        <dbReference type="ARBA" id="ARBA00033763"/>
    </source>
</evidence>
<feature type="compositionally biased region" description="Polar residues" evidence="7">
    <location>
        <begin position="1"/>
        <end position="14"/>
    </location>
</feature>
<reference evidence="8 9" key="1">
    <citation type="submission" date="2022-12" db="EMBL/GenBank/DDBJ databases">
        <title>Chromosome-level genome of Tegillarca granosa.</title>
        <authorList>
            <person name="Kim J."/>
        </authorList>
    </citation>
    <scope>NUCLEOTIDE SEQUENCE [LARGE SCALE GENOMIC DNA]</scope>
    <source>
        <strain evidence="8">Teg-2019</strain>
        <tissue evidence="8">Adductor muscle</tissue>
    </source>
</reference>
<dbReference type="PROSITE" id="PS51687">
    <property type="entry name" value="SAM_MT_RNA_M5U"/>
    <property type="match status" value="1"/>
</dbReference>
<keyword evidence="1 6" id="KW-0489">Methyltransferase</keyword>
<dbReference type="EMBL" id="JARBDR010000440">
    <property type="protein sequence ID" value="KAJ8311994.1"/>
    <property type="molecule type" value="Genomic_DNA"/>
</dbReference>
<dbReference type="PANTHER" id="PTHR45904">
    <property type="entry name" value="TRNA (URACIL-5-)-METHYLTRANSFERASE"/>
    <property type="match status" value="1"/>
</dbReference>
<dbReference type="PANTHER" id="PTHR45904:SF2">
    <property type="entry name" value="TRNA (URACIL-5-)-METHYLTRANSFERASE HOMOLOG A"/>
    <property type="match status" value="1"/>
</dbReference>
<feature type="binding site" evidence="6">
    <location>
        <position position="401"/>
    </location>
    <ligand>
        <name>S-adenosyl-L-methionine</name>
        <dbReference type="ChEBI" id="CHEBI:59789"/>
    </ligand>
</feature>
<dbReference type="SUPFAM" id="SSF53335">
    <property type="entry name" value="S-adenosyl-L-methionine-dependent methyltransferases"/>
    <property type="match status" value="1"/>
</dbReference>
<keyword evidence="2 6" id="KW-0808">Transferase</keyword>
<accession>A0ABQ9F3L9</accession>
<keyword evidence="3 6" id="KW-0949">S-adenosyl-L-methionine</keyword>
<dbReference type="Gene3D" id="3.40.50.150">
    <property type="entry name" value="Vaccinia Virus protein VP39"/>
    <property type="match status" value="1"/>
</dbReference>
<dbReference type="Pfam" id="PF05958">
    <property type="entry name" value="tRNA_U5-meth_tr"/>
    <property type="match status" value="1"/>
</dbReference>
<dbReference type="Gene3D" id="2.40.50.1070">
    <property type="match status" value="1"/>
</dbReference>
<evidence type="ECO:0000256" key="5">
    <source>
        <dbReference type="ARBA" id="ARBA00047278"/>
    </source>
</evidence>
<sequence>MEDVSKQNTETTGAPQLKKKLGTLGVKPVKVKALMRDKFAFATFRNEEEREDAIKKINGFVWKGNTLKAKKAKPTADPLLMKRKLAQDDGGEPAEKKGKVETEEDQLPVGIRSEHNGKFCELLEIKPSPVLENYRNKCEFTIGKDINGLDNTVGFRYGQYRQGTSRVGEPDNVTIIPESMKNVVKSFQAFIRSTEYGAFNPENHEGHWKMLTVRTCQGPGVLVIADFHPQNLSQDSIQKVKEDLKNYFGSGPGSGVGVTSLFFRLSDKTSSNDVEHVLGEKNIEEDLLGMKFKISPNAFFQVNTLAAEVLYKLVADWCNVSPSTTVLDICCGTGTIGLTLAKKVSSVVGIEMCQEAIKDAKCNAQLNDIDNVRYYCDKAENVIGRVMKSVQSSKHVVAVVDPPRAGLNFKVVQTLRGPRSRIKHLVYVSCNLRGASSNFIDLTRKESKRLKGVPFRPVKAIPVDLFPQTNHCETVILFEREIPDTDITNSPESP</sequence>
<evidence type="ECO:0000256" key="7">
    <source>
        <dbReference type="SAM" id="MobiDB-lite"/>
    </source>
</evidence>